<evidence type="ECO:0000313" key="2">
    <source>
        <dbReference type="EMBL" id="EEG31720.1"/>
    </source>
</evidence>
<dbReference type="InterPro" id="IPR045708">
    <property type="entry name" value="DUF6064"/>
</dbReference>
<dbReference type="HOGENOM" id="CLU_083854_0_0_9"/>
<proteinExistence type="predicted"/>
<dbReference type="EMBL" id="ACEC01000025">
    <property type="protein sequence ID" value="EEG31720.1"/>
    <property type="molecule type" value="Genomic_DNA"/>
</dbReference>
<evidence type="ECO:0000256" key="1">
    <source>
        <dbReference type="SAM" id="Phobius"/>
    </source>
</evidence>
<feature type="transmembrane region" description="Helical" evidence="1">
    <location>
        <begin position="177"/>
        <end position="192"/>
    </location>
</feature>
<dbReference type="eggNOG" id="ENOG502ZB4X">
    <property type="taxonomic scope" value="Bacteria"/>
</dbReference>
<feature type="transmembrane region" description="Helical" evidence="1">
    <location>
        <begin position="153"/>
        <end position="171"/>
    </location>
</feature>
<keyword evidence="3" id="KW-1185">Reference proteome</keyword>
<sequence length="206" mass="23607">MDATVFWKVISEYNNQTVIDQVILILFLIAGLTLSYTGKVKWGAKLALGVTHLYIGIQFFGVYGTEPIQKFFALPLYLCCGGLFLFECIRNREDVLQKPDKWQTILLLLFILYPMISYLLGNTFPQMVTYIMPCPIVSVSIAVYSGYRRKNRLLLILLIIWGLTGIKSLIFSAYEDIILLISGIYGICLLFKEDRAKKSNNMSFWE</sequence>
<organism evidence="2 3">
    <name type="scientific">[Clostridium] methylpentosum DSM 5476</name>
    <dbReference type="NCBI Taxonomy" id="537013"/>
    <lineage>
        <taxon>Bacteria</taxon>
        <taxon>Bacillati</taxon>
        <taxon>Bacillota</taxon>
        <taxon>Clostridia</taxon>
        <taxon>Eubacteriales</taxon>
        <taxon>Oscillospiraceae</taxon>
        <taxon>Oscillospiraceae incertae sedis</taxon>
    </lineage>
</organism>
<keyword evidence="1" id="KW-1133">Transmembrane helix</keyword>
<keyword evidence="1" id="KW-0812">Transmembrane</keyword>
<comment type="caution">
    <text evidence="2">The sequence shown here is derived from an EMBL/GenBank/DDBJ whole genome shotgun (WGS) entry which is preliminary data.</text>
</comment>
<feature type="transmembrane region" description="Helical" evidence="1">
    <location>
        <begin position="127"/>
        <end position="146"/>
    </location>
</feature>
<feature type="transmembrane region" description="Helical" evidence="1">
    <location>
        <begin position="102"/>
        <end position="121"/>
    </location>
</feature>
<dbReference type="Proteomes" id="UP000003340">
    <property type="component" value="Unassembled WGS sequence"/>
</dbReference>
<evidence type="ECO:0000313" key="3">
    <source>
        <dbReference type="Proteomes" id="UP000003340"/>
    </source>
</evidence>
<accession>C0E9W5</accession>
<reference evidence="2 3" key="2">
    <citation type="submission" date="2009-02" db="EMBL/GenBank/DDBJ databases">
        <title>Draft genome sequence of Clostridium methylpentosum (DSM 5476).</title>
        <authorList>
            <person name="Sudarsanam P."/>
            <person name="Ley R."/>
            <person name="Guruge J."/>
            <person name="Turnbaugh P.J."/>
            <person name="Mahowald M."/>
            <person name="Liep D."/>
            <person name="Gordon J."/>
        </authorList>
    </citation>
    <scope>NUCLEOTIDE SEQUENCE [LARGE SCALE GENOMIC DNA]</scope>
    <source>
        <strain evidence="2 3">DSM 5476</strain>
    </source>
</reference>
<dbReference type="STRING" id="537013.CLOSTMETH_00616"/>
<gene>
    <name evidence="2" type="ORF">CLOSTMETH_00616</name>
</gene>
<dbReference type="AlphaFoldDB" id="C0E9W5"/>
<keyword evidence="1" id="KW-0472">Membrane</keyword>
<feature type="transmembrane region" description="Helical" evidence="1">
    <location>
        <begin position="71"/>
        <end position="90"/>
    </location>
</feature>
<dbReference type="Pfam" id="PF19540">
    <property type="entry name" value="DUF6064"/>
    <property type="match status" value="1"/>
</dbReference>
<feature type="transmembrane region" description="Helical" evidence="1">
    <location>
        <begin position="18"/>
        <end position="34"/>
    </location>
</feature>
<protein>
    <submittedName>
        <fullName evidence="2">Uncharacterized protein</fullName>
    </submittedName>
</protein>
<name>C0E9W5_9FIRM</name>
<feature type="transmembrane region" description="Helical" evidence="1">
    <location>
        <begin position="46"/>
        <end position="65"/>
    </location>
</feature>
<reference evidence="2 3" key="1">
    <citation type="submission" date="2009-01" db="EMBL/GenBank/DDBJ databases">
        <authorList>
            <person name="Fulton L."/>
            <person name="Clifton S."/>
            <person name="Fulton B."/>
            <person name="Xu J."/>
            <person name="Minx P."/>
            <person name="Pepin K.H."/>
            <person name="Johnson M."/>
            <person name="Bhonagiri V."/>
            <person name="Nash W.E."/>
            <person name="Mardis E.R."/>
            <person name="Wilson R.K."/>
        </authorList>
    </citation>
    <scope>NUCLEOTIDE SEQUENCE [LARGE SCALE GENOMIC DNA]</scope>
    <source>
        <strain evidence="2 3">DSM 5476</strain>
    </source>
</reference>